<dbReference type="RefSeq" id="WP_349243448.1">
    <property type="nucleotide sequence ID" value="NZ_JASCXX010000003.1"/>
</dbReference>
<evidence type="ECO:0000313" key="2">
    <source>
        <dbReference type="EMBL" id="MDI6448038.1"/>
    </source>
</evidence>
<dbReference type="EMBL" id="JASCXX010000003">
    <property type="protein sequence ID" value="MDI6448038.1"/>
    <property type="molecule type" value="Genomic_DNA"/>
</dbReference>
<dbReference type="CDD" id="cd05403">
    <property type="entry name" value="NT_KNTase_like"/>
    <property type="match status" value="1"/>
</dbReference>
<keyword evidence="3" id="KW-1185">Reference proteome</keyword>
<dbReference type="AlphaFoldDB" id="A0AAW6TX63"/>
<dbReference type="GO" id="GO:0016779">
    <property type="term" value="F:nucleotidyltransferase activity"/>
    <property type="evidence" value="ECO:0007669"/>
    <property type="project" value="UniProtKB-KW"/>
</dbReference>
<feature type="domain" description="Polymerase nucleotidyl transferase" evidence="1">
    <location>
        <begin position="27"/>
        <end position="95"/>
    </location>
</feature>
<sequence>MAKRDAGYAMFRAKPGGLMTLEEKTALDELKRVLQERCGATSVVVYGSKARGDDSPDSDIDVMVVLEDYTPQIESAVDEAVYEINLAHDCLISVVIFGRQELEEGPLGESPLYKRILAEGVPV</sequence>
<name>A0AAW6TX63_9BACT</name>
<dbReference type="Proteomes" id="UP001431776">
    <property type="component" value="Unassembled WGS sequence"/>
</dbReference>
<reference evidence="2" key="1">
    <citation type="submission" date="2023-05" db="EMBL/GenBank/DDBJ databases">
        <title>Anaerotaeda fermentans gen. nov., sp. nov., a novel anaerobic planctomycete of the new family within the order Sedimentisphaerales isolated from Taman Peninsula, Russia.</title>
        <authorList>
            <person name="Khomyakova M.A."/>
            <person name="Merkel A.Y."/>
            <person name="Slobodkin A.I."/>
        </authorList>
    </citation>
    <scope>NUCLEOTIDE SEQUENCE</scope>
    <source>
        <strain evidence="2">M17dextr</strain>
    </source>
</reference>
<keyword evidence="2" id="KW-0548">Nucleotidyltransferase</keyword>
<dbReference type="PANTHER" id="PTHR33933">
    <property type="entry name" value="NUCLEOTIDYLTRANSFERASE"/>
    <property type="match status" value="1"/>
</dbReference>
<comment type="caution">
    <text evidence="2">The sequence shown here is derived from an EMBL/GenBank/DDBJ whole genome shotgun (WGS) entry which is preliminary data.</text>
</comment>
<accession>A0AAW6TX63</accession>
<dbReference type="Gene3D" id="3.30.460.10">
    <property type="entry name" value="Beta Polymerase, domain 2"/>
    <property type="match status" value="1"/>
</dbReference>
<proteinExistence type="predicted"/>
<dbReference type="Pfam" id="PF01909">
    <property type="entry name" value="NTP_transf_2"/>
    <property type="match status" value="1"/>
</dbReference>
<dbReference type="SUPFAM" id="SSF81301">
    <property type="entry name" value="Nucleotidyltransferase"/>
    <property type="match status" value="1"/>
</dbReference>
<evidence type="ECO:0000313" key="3">
    <source>
        <dbReference type="Proteomes" id="UP001431776"/>
    </source>
</evidence>
<dbReference type="PANTHER" id="PTHR33933:SF1">
    <property type="entry name" value="PROTEIN ADENYLYLTRANSFERASE MNTA-RELATED"/>
    <property type="match status" value="1"/>
</dbReference>
<dbReference type="InterPro" id="IPR002934">
    <property type="entry name" value="Polymerase_NTP_transf_dom"/>
</dbReference>
<dbReference type="InterPro" id="IPR052548">
    <property type="entry name" value="Type_VII_TA_antitoxin"/>
</dbReference>
<protein>
    <submittedName>
        <fullName evidence="2">Nucleotidyltransferase domain-containing protein</fullName>
        <ecNumber evidence="2">2.7.7.-</ecNumber>
    </submittedName>
</protein>
<keyword evidence="2" id="KW-0808">Transferase</keyword>
<gene>
    <name evidence="2" type="ORF">QJ522_03185</name>
</gene>
<evidence type="ECO:0000259" key="1">
    <source>
        <dbReference type="Pfam" id="PF01909"/>
    </source>
</evidence>
<organism evidence="2 3">
    <name type="scientific">Anaerobaca lacustris</name>
    <dbReference type="NCBI Taxonomy" id="3044600"/>
    <lineage>
        <taxon>Bacteria</taxon>
        <taxon>Pseudomonadati</taxon>
        <taxon>Planctomycetota</taxon>
        <taxon>Phycisphaerae</taxon>
        <taxon>Sedimentisphaerales</taxon>
        <taxon>Anaerobacaceae</taxon>
        <taxon>Anaerobaca</taxon>
    </lineage>
</organism>
<dbReference type="InterPro" id="IPR043519">
    <property type="entry name" value="NT_sf"/>
</dbReference>
<dbReference type="EC" id="2.7.7.-" evidence="2"/>